<dbReference type="PANTHER" id="PTHR31413:SF43">
    <property type="entry name" value="NINJA-FAMILY PROTEIN"/>
    <property type="match status" value="1"/>
</dbReference>
<keyword evidence="3 4" id="KW-0539">Nucleus</keyword>
<dbReference type="EMBL" id="PJQY01003526">
    <property type="protein sequence ID" value="PQM36683.1"/>
    <property type="molecule type" value="Genomic_DNA"/>
</dbReference>
<feature type="region of interest" description="Disordered" evidence="5">
    <location>
        <begin position="1"/>
        <end position="65"/>
    </location>
</feature>
<comment type="caution">
    <text evidence="7">The sequence shown here is derived from an EMBL/GenBank/DDBJ whole genome shotgun (WGS) entry which is preliminary data.</text>
</comment>
<evidence type="ECO:0000256" key="4">
    <source>
        <dbReference type="RuleBase" id="RU369029"/>
    </source>
</evidence>
<protein>
    <recommendedName>
        <fullName evidence="4">Ninja-family protein</fullName>
    </recommendedName>
    <alternativeName>
        <fullName evidence="4">ABI-binding protein</fullName>
    </alternativeName>
</protein>
<organism evidence="7 8">
    <name type="scientific">Prunus yedoensis var. nudiflora</name>
    <dbReference type="NCBI Taxonomy" id="2094558"/>
    <lineage>
        <taxon>Eukaryota</taxon>
        <taxon>Viridiplantae</taxon>
        <taxon>Streptophyta</taxon>
        <taxon>Embryophyta</taxon>
        <taxon>Tracheophyta</taxon>
        <taxon>Spermatophyta</taxon>
        <taxon>Magnoliopsida</taxon>
        <taxon>eudicotyledons</taxon>
        <taxon>Gunneridae</taxon>
        <taxon>Pentapetalae</taxon>
        <taxon>rosids</taxon>
        <taxon>fabids</taxon>
        <taxon>Rosales</taxon>
        <taxon>Rosaceae</taxon>
        <taxon>Amygdaloideae</taxon>
        <taxon>Amygdaleae</taxon>
        <taxon>Prunus</taxon>
    </lineage>
</organism>
<comment type="function">
    <text evidence="4">Acts as a negative regulator of abscisic acid (ABA) response.</text>
</comment>
<evidence type="ECO:0000256" key="1">
    <source>
        <dbReference type="ARBA" id="ARBA00004123"/>
    </source>
</evidence>
<dbReference type="GO" id="GO:0045892">
    <property type="term" value="P:negative regulation of DNA-templated transcription"/>
    <property type="evidence" value="ECO:0007669"/>
    <property type="project" value="TreeGrafter"/>
</dbReference>
<keyword evidence="8" id="KW-1185">Reference proteome</keyword>
<dbReference type="STRING" id="2094558.A0A314UGN9"/>
<reference evidence="7 8" key="1">
    <citation type="submission" date="2018-02" db="EMBL/GenBank/DDBJ databases">
        <title>Draft genome of wild Prunus yedoensis var. nudiflora.</title>
        <authorList>
            <person name="Baek S."/>
            <person name="Kim J.-H."/>
            <person name="Choi K."/>
            <person name="Kim G.-B."/>
            <person name="Cho A."/>
            <person name="Jang H."/>
            <person name="Shin C.-H."/>
            <person name="Yu H.-J."/>
            <person name="Mun J.-H."/>
        </authorList>
    </citation>
    <scope>NUCLEOTIDE SEQUENCE [LARGE SCALE GENOMIC DNA]</scope>
    <source>
        <strain evidence="8">cv. Jeju island</strain>
        <tissue evidence="7">Leaf</tissue>
    </source>
</reference>
<evidence type="ECO:0000313" key="8">
    <source>
        <dbReference type="Proteomes" id="UP000250321"/>
    </source>
</evidence>
<feature type="compositionally biased region" description="Polar residues" evidence="5">
    <location>
        <begin position="41"/>
        <end position="54"/>
    </location>
</feature>
<dbReference type="InterPro" id="IPR032308">
    <property type="entry name" value="TDBD"/>
</dbReference>
<name>A0A314UGN9_PRUYE</name>
<dbReference type="InterPro" id="IPR031307">
    <property type="entry name" value="Ninja_fam"/>
</dbReference>
<evidence type="ECO:0000256" key="2">
    <source>
        <dbReference type="ARBA" id="ARBA00006081"/>
    </source>
</evidence>
<gene>
    <name evidence="7" type="ORF">Pyn_25459</name>
</gene>
<dbReference type="GO" id="GO:0007165">
    <property type="term" value="P:signal transduction"/>
    <property type="evidence" value="ECO:0007669"/>
    <property type="project" value="InterPro"/>
</dbReference>
<dbReference type="AlphaFoldDB" id="A0A314UGN9"/>
<proteinExistence type="inferred from homology"/>
<dbReference type="PANTHER" id="PTHR31413">
    <property type="entry name" value="AFP HOMOLOG 2"/>
    <property type="match status" value="1"/>
</dbReference>
<evidence type="ECO:0000259" key="6">
    <source>
        <dbReference type="Pfam" id="PF16135"/>
    </source>
</evidence>
<evidence type="ECO:0000256" key="5">
    <source>
        <dbReference type="SAM" id="MobiDB-lite"/>
    </source>
</evidence>
<comment type="similarity">
    <text evidence="2 4">Belongs to the Ninja family.</text>
</comment>
<dbReference type="Pfam" id="PF16135">
    <property type="entry name" value="TDBD"/>
    <property type="match status" value="1"/>
</dbReference>
<dbReference type="GO" id="GO:0005634">
    <property type="term" value="C:nucleus"/>
    <property type="evidence" value="ECO:0007669"/>
    <property type="project" value="UniProtKB-SubCell"/>
</dbReference>
<feature type="domain" description="Tify" evidence="6">
    <location>
        <begin position="252"/>
        <end position="286"/>
    </location>
</feature>
<evidence type="ECO:0000256" key="3">
    <source>
        <dbReference type="ARBA" id="ARBA00023242"/>
    </source>
</evidence>
<feature type="compositionally biased region" description="Low complexity" evidence="5">
    <location>
        <begin position="9"/>
        <end position="26"/>
    </location>
</feature>
<feature type="compositionally biased region" description="Low complexity" evidence="5">
    <location>
        <begin position="129"/>
        <end position="141"/>
    </location>
</feature>
<feature type="region of interest" description="Disordered" evidence="5">
    <location>
        <begin position="121"/>
        <end position="145"/>
    </location>
</feature>
<accession>A0A314UGN9</accession>
<evidence type="ECO:0000313" key="7">
    <source>
        <dbReference type="EMBL" id="PQM36683.1"/>
    </source>
</evidence>
<sequence length="293" mass="31813">MAEANKDQVSQPNNNAMQNNNADSVNPELNLGLSLGEIYTENPNENPLAGSSTMAGFLKPKTTPEEERVAAPLLLSVQLPRSSSVPERTGQRMIRHKDMLALRRMERKKRLAEKLRKEELAASLREKTSPPAAQASQPPEANATRPFSTVLKFELKAEGYITVSDAPNGAGCFETFPSGSDIKPVVTSSKVATLEHVNPAQNAMEDPSKVARFSNAVVQKEELTSKMPSVRTFGSDGRKTEGVLYKYRQGQVGILCACHGSFLSPAEFVKHAGGNEVANPLRHIIICSTPSDD</sequence>
<comment type="subcellular location">
    <subcellularLocation>
        <location evidence="1 4">Nucleus</location>
    </subcellularLocation>
</comment>
<dbReference type="OrthoDB" id="667358at2759"/>
<dbReference type="Proteomes" id="UP000250321">
    <property type="component" value="Unassembled WGS sequence"/>
</dbReference>